<gene>
    <name evidence="1" type="ORF">C7C46_05530</name>
</gene>
<dbReference type="Proteomes" id="UP000248039">
    <property type="component" value="Unassembled WGS sequence"/>
</dbReference>
<organism evidence="1 2">
    <name type="scientific">Streptomyces tateyamensis</name>
    <dbReference type="NCBI Taxonomy" id="565073"/>
    <lineage>
        <taxon>Bacteria</taxon>
        <taxon>Bacillati</taxon>
        <taxon>Actinomycetota</taxon>
        <taxon>Actinomycetes</taxon>
        <taxon>Kitasatosporales</taxon>
        <taxon>Streptomycetaceae</taxon>
        <taxon>Streptomyces</taxon>
    </lineage>
</organism>
<evidence type="ECO:0000313" key="2">
    <source>
        <dbReference type="Proteomes" id="UP000248039"/>
    </source>
</evidence>
<dbReference type="AlphaFoldDB" id="A0A2V4NMA7"/>
<evidence type="ECO:0000313" key="1">
    <source>
        <dbReference type="EMBL" id="PYC86573.1"/>
    </source>
</evidence>
<dbReference type="OrthoDB" id="9939616at2"/>
<dbReference type="RefSeq" id="WP_110666296.1">
    <property type="nucleotide sequence ID" value="NZ_PYBW01000019.1"/>
</dbReference>
<keyword evidence="2" id="KW-1185">Reference proteome</keyword>
<dbReference type="EMBL" id="PYBW01000019">
    <property type="protein sequence ID" value="PYC86573.1"/>
    <property type="molecule type" value="Genomic_DNA"/>
</dbReference>
<name>A0A2V4NMA7_9ACTN</name>
<protein>
    <submittedName>
        <fullName evidence="1">Uncharacterized protein</fullName>
    </submittedName>
</protein>
<reference evidence="1 2" key="1">
    <citation type="submission" date="2018-03" db="EMBL/GenBank/DDBJ databases">
        <title>Bioinformatic expansion and discovery of thiopeptide antibiotics.</title>
        <authorList>
            <person name="Schwalen C.J."/>
            <person name="Hudson G.A."/>
            <person name="Mitchell D.A."/>
        </authorList>
    </citation>
    <scope>NUCLEOTIDE SEQUENCE [LARGE SCALE GENOMIC DNA]</scope>
    <source>
        <strain evidence="1 2">ATCC 21389</strain>
    </source>
</reference>
<proteinExistence type="predicted"/>
<accession>A0A2V4NMA7</accession>
<comment type="caution">
    <text evidence="1">The sequence shown here is derived from an EMBL/GenBank/DDBJ whole genome shotgun (WGS) entry which is preliminary data.</text>
</comment>
<sequence length="59" mass="6618">MTHNDVAQVRTLPARSVEPRSLNRRLGCEDGGPFAELTARTLVRDLESRTLVRRTEGGR</sequence>